<evidence type="ECO:0000313" key="1">
    <source>
        <dbReference type="EMBL" id="CAD2220533.1"/>
    </source>
</evidence>
<keyword evidence="2" id="KW-1185">Reference proteome</keyword>
<name>A0A7G2CPR0_9TRYP</name>
<dbReference type="EMBL" id="LR877161">
    <property type="protein sequence ID" value="CAD2220533.1"/>
    <property type="molecule type" value="Genomic_DNA"/>
</dbReference>
<reference evidence="1 2" key="1">
    <citation type="submission" date="2020-08" db="EMBL/GenBank/DDBJ databases">
        <authorList>
            <person name="Newling K."/>
            <person name="Davey J."/>
            <person name="Forrester S."/>
        </authorList>
    </citation>
    <scope>NUCLEOTIDE SEQUENCE [LARGE SCALE GENOMIC DNA]</scope>
    <source>
        <strain evidence="2">Crithidia deanei Carvalho (ATCC PRA-265)</strain>
    </source>
</reference>
<dbReference type="OrthoDB" id="262841at2759"/>
<dbReference type="AlphaFoldDB" id="A0A7G2CPR0"/>
<proteinExistence type="predicted"/>
<protein>
    <submittedName>
        <fullName evidence="1">Uncharacterized protein</fullName>
    </submittedName>
</protein>
<organism evidence="1 2">
    <name type="scientific">Angomonas deanei</name>
    <dbReference type="NCBI Taxonomy" id="59799"/>
    <lineage>
        <taxon>Eukaryota</taxon>
        <taxon>Discoba</taxon>
        <taxon>Euglenozoa</taxon>
        <taxon>Kinetoplastea</taxon>
        <taxon>Metakinetoplastina</taxon>
        <taxon>Trypanosomatida</taxon>
        <taxon>Trypanosomatidae</taxon>
        <taxon>Strigomonadinae</taxon>
        <taxon>Angomonas</taxon>
    </lineage>
</organism>
<dbReference type="Proteomes" id="UP000515908">
    <property type="component" value="Chromosome 17"/>
</dbReference>
<gene>
    <name evidence="1" type="ORF">ADEAN_000805500</name>
</gene>
<evidence type="ECO:0000313" key="2">
    <source>
        <dbReference type="Proteomes" id="UP000515908"/>
    </source>
</evidence>
<sequence length="105" mass="12698">MSSHFNNVKTAEKRLSLSYLLSKERPLTPGEIRFRNHGYFRGAVLLFMVTYFVYCNPDYSWEYTAMREYFGWDKKPPMFPQILKLAEKPRMRTLYQQETEPEKKE</sequence>
<accession>A0A7G2CPR0</accession>
<dbReference type="VEuPathDB" id="TriTrypDB:ADEAN_000805500"/>